<dbReference type="EMBL" id="ML213524">
    <property type="protein sequence ID" value="TFK47339.1"/>
    <property type="molecule type" value="Genomic_DNA"/>
</dbReference>
<evidence type="ECO:0000313" key="1">
    <source>
        <dbReference type="EMBL" id="TFK47339.1"/>
    </source>
</evidence>
<accession>A0A5C3MPK7</accession>
<evidence type="ECO:0000313" key="2">
    <source>
        <dbReference type="Proteomes" id="UP000305948"/>
    </source>
</evidence>
<dbReference type="Proteomes" id="UP000305948">
    <property type="component" value="Unassembled WGS sequence"/>
</dbReference>
<keyword evidence="2" id="KW-1185">Reference proteome</keyword>
<protein>
    <submittedName>
        <fullName evidence="1">Uncharacterized protein</fullName>
    </submittedName>
</protein>
<dbReference type="AlphaFoldDB" id="A0A5C3MPK7"/>
<dbReference type="OrthoDB" id="2757640at2759"/>
<dbReference type="STRING" id="5364.A0A5C3MPK7"/>
<reference evidence="1 2" key="1">
    <citation type="journal article" date="2019" name="Nat. Ecol. Evol.">
        <title>Megaphylogeny resolves global patterns of mushroom evolution.</title>
        <authorList>
            <person name="Varga T."/>
            <person name="Krizsan K."/>
            <person name="Foldi C."/>
            <person name="Dima B."/>
            <person name="Sanchez-Garcia M."/>
            <person name="Sanchez-Ramirez S."/>
            <person name="Szollosi G.J."/>
            <person name="Szarkandi J.G."/>
            <person name="Papp V."/>
            <person name="Albert L."/>
            <person name="Andreopoulos W."/>
            <person name="Angelini C."/>
            <person name="Antonin V."/>
            <person name="Barry K.W."/>
            <person name="Bougher N.L."/>
            <person name="Buchanan P."/>
            <person name="Buyck B."/>
            <person name="Bense V."/>
            <person name="Catcheside P."/>
            <person name="Chovatia M."/>
            <person name="Cooper J."/>
            <person name="Damon W."/>
            <person name="Desjardin D."/>
            <person name="Finy P."/>
            <person name="Geml J."/>
            <person name="Haridas S."/>
            <person name="Hughes K."/>
            <person name="Justo A."/>
            <person name="Karasinski D."/>
            <person name="Kautmanova I."/>
            <person name="Kiss B."/>
            <person name="Kocsube S."/>
            <person name="Kotiranta H."/>
            <person name="LaButti K.M."/>
            <person name="Lechner B.E."/>
            <person name="Liimatainen K."/>
            <person name="Lipzen A."/>
            <person name="Lukacs Z."/>
            <person name="Mihaltcheva S."/>
            <person name="Morgado L.N."/>
            <person name="Niskanen T."/>
            <person name="Noordeloos M.E."/>
            <person name="Ohm R.A."/>
            <person name="Ortiz-Santana B."/>
            <person name="Ovrebo C."/>
            <person name="Racz N."/>
            <person name="Riley R."/>
            <person name="Savchenko A."/>
            <person name="Shiryaev A."/>
            <person name="Soop K."/>
            <person name="Spirin V."/>
            <person name="Szebenyi C."/>
            <person name="Tomsovsky M."/>
            <person name="Tulloss R.E."/>
            <person name="Uehling J."/>
            <person name="Grigoriev I.V."/>
            <person name="Vagvolgyi C."/>
            <person name="Papp T."/>
            <person name="Martin F.M."/>
            <person name="Miettinen O."/>
            <person name="Hibbett D.S."/>
            <person name="Nagy L.G."/>
        </authorList>
    </citation>
    <scope>NUCLEOTIDE SEQUENCE [LARGE SCALE GENOMIC DNA]</scope>
    <source>
        <strain evidence="1 2">OMC1185</strain>
    </source>
</reference>
<proteinExistence type="predicted"/>
<sequence>MARSTWKANPLTVCAYVYRELKRKFPELSLCDEGIWKIDKLMGQIYPTWPAKNGLRGRNSSTIDLTGDPDVCNDSNEAAESTTTLGTATVDSTLVAAQKCKKPEVLSRQLDRSSKRRKGLHQIDL</sequence>
<name>A0A5C3MPK7_9AGAM</name>
<organism evidence="1 2">
    <name type="scientific">Heliocybe sulcata</name>
    <dbReference type="NCBI Taxonomy" id="5364"/>
    <lineage>
        <taxon>Eukaryota</taxon>
        <taxon>Fungi</taxon>
        <taxon>Dikarya</taxon>
        <taxon>Basidiomycota</taxon>
        <taxon>Agaricomycotina</taxon>
        <taxon>Agaricomycetes</taxon>
        <taxon>Gloeophyllales</taxon>
        <taxon>Gloeophyllaceae</taxon>
        <taxon>Heliocybe</taxon>
    </lineage>
</organism>
<gene>
    <name evidence="1" type="ORF">OE88DRAFT_1738631</name>
</gene>